<name>A0A090VVN6_9FLAO</name>
<dbReference type="Proteomes" id="UP000029646">
    <property type="component" value="Unassembled WGS sequence"/>
</dbReference>
<sequence>MHHISFLLGKHGFELEKDYQREFVLKEGCKLDFFFPDLENYKNEPKNCCSVACQTTSNDRFRLTFAQMPADTRNRACTAIGNSNFGDKLGPDSLSNNKLDEAKKNGVKFVIFEHAIDNRLIASQTVMSYNDWFSELKAIKNFW</sequence>
<proteinExistence type="predicted"/>
<gene>
    <name evidence="1" type="ORF">JCM19301_1535</name>
    <name evidence="2" type="ORF">JCM19302_112</name>
    <name evidence="3" type="ORF">JCM19538_512</name>
</gene>
<dbReference type="Gene3D" id="3.40.91.80">
    <property type="match status" value="1"/>
</dbReference>
<evidence type="ECO:0000313" key="4">
    <source>
        <dbReference type="Proteomes" id="UP000029641"/>
    </source>
</evidence>
<dbReference type="Proteomes" id="UP000030184">
    <property type="component" value="Unassembled WGS sequence"/>
</dbReference>
<dbReference type="EMBL" id="BBNS01000020">
    <property type="protein sequence ID" value="GAL72154.1"/>
    <property type="molecule type" value="Genomic_DNA"/>
</dbReference>
<accession>A0A090VVN6</accession>
<reference evidence="5" key="1">
    <citation type="journal article" date="2014" name="Genome Announc.">
        <title>Draft Genome Sequence of Marine Flavobacterium Jejuia pallidilutea Strain 11shimoA1 and Pigmentation Mutants.</title>
        <authorList>
            <person name="Takatani N."/>
            <person name="Nakanishi M."/>
            <person name="Meirelles P."/>
            <person name="Mino S."/>
            <person name="Suda W."/>
            <person name="Oshima K."/>
            <person name="Hattori M."/>
            <person name="Ohkuma M."/>
            <person name="Hosokawa M."/>
            <person name="Miyashita K."/>
            <person name="Thompson F.L."/>
            <person name="Niwa A."/>
            <person name="Sawabe T."/>
            <person name="Sawabe T."/>
        </authorList>
    </citation>
    <scope>NUCLEOTIDE SEQUENCE [LARGE SCALE GENOMIC DNA]</scope>
    <source>
        <strain evidence="5">JCM 19538</strain>
    </source>
</reference>
<dbReference type="EMBL" id="BBNR01000025">
    <property type="protein sequence ID" value="GAL68796.1"/>
    <property type="molecule type" value="Genomic_DNA"/>
</dbReference>
<dbReference type="AlphaFoldDB" id="A0A090VVN6"/>
<comment type="caution">
    <text evidence="1">The sequence shown here is derived from an EMBL/GenBank/DDBJ whole genome shotgun (WGS) entry which is preliminary data.</text>
</comment>
<evidence type="ECO:0000313" key="5">
    <source>
        <dbReference type="Proteomes" id="UP000030184"/>
    </source>
</evidence>
<evidence type="ECO:0000313" key="1">
    <source>
        <dbReference type="EMBL" id="GAL68796.1"/>
    </source>
</evidence>
<evidence type="ECO:0000313" key="2">
    <source>
        <dbReference type="EMBL" id="GAL72154.1"/>
    </source>
</evidence>
<keyword evidence="5" id="KW-1185">Reference proteome</keyword>
<organism evidence="1 4">
    <name type="scientific">Jejuia pallidilutea</name>
    <dbReference type="NCBI Taxonomy" id="504487"/>
    <lineage>
        <taxon>Bacteria</taxon>
        <taxon>Pseudomonadati</taxon>
        <taxon>Bacteroidota</taxon>
        <taxon>Flavobacteriia</taxon>
        <taxon>Flavobacteriales</taxon>
        <taxon>Flavobacteriaceae</taxon>
        <taxon>Jejuia</taxon>
    </lineage>
</organism>
<dbReference type="EMBL" id="BBNY01000076">
    <property type="protein sequence ID" value="GAL90747.1"/>
    <property type="molecule type" value="Genomic_DNA"/>
</dbReference>
<dbReference type="InterPro" id="IPR038365">
    <property type="entry name" value="EcoRII_C_sf"/>
</dbReference>
<evidence type="ECO:0000313" key="3">
    <source>
        <dbReference type="EMBL" id="GAL90747.1"/>
    </source>
</evidence>
<dbReference type="Proteomes" id="UP000029641">
    <property type="component" value="Unassembled WGS sequence"/>
</dbReference>
<protein>
    <submittedName>
        <fullName evidence="1">Uncharacterized protein</fullName>
    </submittedName>
</protein>